<reference evidence="3" key="1">
    <citation type="submission" date="2016-10" db="EMBL/GenBank/DDBJ databases">
        <authorList>
            <person name="Varghese N."/>
            <person name="Submissions S."/>
        </authorList>
    </citation>
    <scope>NUCLEOTIDE SEQUENCE [LARGE SCALE GENOMIC DNA]</scope>
    <source>
        <strain evidence="3">CGMCC 1.10971</strain>
    </source>
</reference>
<keyword evidence="3" id="KW-1185">Reference proteome</keyword>
<proteinExistence type="predicted"/>
<dbReference type="InterPro" id="IPR051680">
    <property type="entry name" value="ATP-dep_Glu-Cys_Ligase-2"/>
</dbReference>
<organism evidence="2 3">
    <name type="scientific">Neptunomonas qingdaonensis</name>
    <dbReference type="NCBI Taxonomy" id="1045558"/>
    <lineage>
        <taxon>Bacteria</taxon>
        <taxon>Pseudomonadati</taxon>
        <taxon>Pseudomonadota</taxon>
        <taxon>Gammaproteobacteria</taxon>
        <taxon>Oceanospirillales</taxon>
        <taxon>Oceanospirillaceae</taxon>
        <taxon>Neptunomonas</taxon>
    </lineage>
</organism>
<gene>
    <name evidence="2" type="ORF">SAMN05216175_10654</name>
</gene>
<dbReference type="AlphaFoldDB" id="A0A1I2RBU3"/>
<dbReference type="STRING" id="1045558.SAMN05216175_10654"/>
<dbReference type="OrthoDB" id="9803532at2"/>
<evidence type="ECO:0000313" key="3">
    <source>
        <dbReference type="Proteomes" id="UP000198623"/>
    </source>
</evidence>
<evidence type="ECO:0000313" key="2">
    <source>
        <dbReference type="EMBL" id="SFG38185.1"/>
    </source>
</evidence>
<name>A0A1I2RBU3_9GAMM</name>
<dbReference type="PANTHER" id="PTHR34595:SF7">
    <property type="entry name" value="SLL1039 PROTEIN"/>
    <property type="match status" value="1"/>
</dbReference>
<dbReference type="Proteomes" id="UP000198623">
    <property type="component" value="Unassembled WGS sequence"/>
</dbReference>
<sequence length="314" mass="36320">MLSKVAERLYWIARHLERVENTARLVSVYDSLLFDLPGEFDISWYNLVTLNSAEKLFESRYKNHDERNVVKFLLADDTNPSSMLSALKMVRENVRTTRDVLPQESWEMVNELSIYATKNIQQGINRSARHEFLTNIIKGCQQINGLLTGTMCRDASWQFLRLGRNLERADMTTRLLDAGAAAQLEGEVETDMHISQVVWGNVLRSSSAELSYRRTMRSAVHEKDVAEFLLEDPDFPRSFRFCIDSMINGIKNLPNNAAAKKALHTMLEVEFELDSDKRLGFEFREYLNQQQVNLGNLHQVFNQTWFAMLKRGTE</sequence>
<dbReference type="InterPro" id="IPR007296">
    <property type="entry name" value="DUF403"/>
</dbReference>
<feature type="domain" description="DUF403" evidence="1">
    <location>
        <begin position="1"/>
        <end position="306"/>
    </location>
</feature>
<dbReference type="PANTHER" id="PTHR34595">
    <property type="entry name" value="BLR5612 PROTEIN"/>
    <property type="match status" value="1"/>
</dbReference>
<dbReference type="RefSeq" id="WP_090727650.1">
    <property type="nucleotide sequence ID" value="NZ_FOOU01000006.1"/>
</dbReference>
<protein>
    <submittedName>
        <fullName evidence="2">Uncharacterized conserved protein, Alpha-E superfamily</fullName>
    </submittedName>
</protein>
<dbReference type="Pfam" id="PF04168">
    <property type="entry name" value="Alpha-E"/>
    <property type="match status" value="1"/>
</dbReference>
<evidence type="ECO:0000259" key="1">
    <source>
        <dbReference type="Pfam" id="PF04168"/>
    </source>
</evidence>
<accession>A0A1I2RBU3</accession>
<dbReference type="EMBL" id="FOOU01000006">
    <property type="protein sequence ID" value="SFG38185.1"/>
    <property type="molecule type" value="Genomic_DNA"/>
</dbReference>